<organism evidence="3 4">
    <name type="scientific">Lentinula boryana</name>
    <dbReference type="NCBI Taxonomy" id="40481"/>
    <lineage>
        <taxon>Eukaryota</taxon>
        <taxon>Fungi</taxon>
        <taxon>Dikarya</taxon>
        <taxon>Basidiomycota</taxon>
        <taxon>Agaricomycotina</taxon>
        <taxon>Agaricomycetes</taxon>
        <taxon>Agaricomycetidae</taxon>
        <taxon>Agaricales</taxon>
        <taxon>Marasmiineae</taxon>
        <taxon>Omphalotaceae</taxon>
        <taxon>Lentinula</taxon>
    </lineage>
</organism>
<feature type="signal peptide" evidence="2">
    <location>
        <begin position="1"/>
        <end position="19"/>
    </location>
</feature>
<evidence type="ECO:0000313" key="4">
    <source>
        <dbReference type="Proteomes" id="UP001163828"/>
    </source>
</evidence>
<proteinExistence type="predicted"/>
<accession>A0ABQ8QB52</accession>
<dbReference type="EMBL" id="MU790644">
    <property type="protein sequence ID" value="KAJ3995664.1"/>
    <property type="molecule type" value="Genomic_DNA"/>
</dbReference>
<feature type="chain" id="PRO_5047481051" evidence="2">
    <location>
        <begin position="20"/>
        <end position="81"/>
    </location>
</feature>
<evidence type="ECO:0000313" key="3">
    <source>
        <dbReference type="EMBL" id="KAJ3995664.1"/>
    </source>
</evidence>
<keyword evidence="1" id="KW-0472">Membrane</keyword>
<keyword evidence="1" id="KW-0812">Transmembrane</keyword>
<reference evidence="3" key="1">
    <citation type="submission" date="2022-08" db="EMBL/GenBank/DDBJ databases">
        <authorList>
            <consortium name="DOE Joint Genome Institute"/>
            <person name="Min B."/>
            <person name="Riley R."/>
            <person name="Sierra-Patev S."/>
            <person name="Naranjo-Ortiz M."/>
            <person name="Looney B."/>
            <person name="Konkel Z."/>
            <person name="Slot J.C."/>
            <person name="Sakamoto Y."/>
            <person name="Steenwyk J.L."/>
            <person name="Rokas A."/>
            <person name="Carro J."/>
            <person name="Camarero S."/>
            <person name="Ferreira P."/>
            <person name="Molpeceres G."/>
            <person name="Ruiz-Duenas F.J."/>
            <person name="Serrano A."/>
            <person name="Henrissat B."/>
            <person name="Drula E."/>
            <person name="Hughes K.W."/>
            <person name="Mata J.L."/>
            <person name="Ishikawa N.K."/>
            <person name="Vargas-Isla R."/>
            <person name="Ushijima S."/>
            <person name="Smith C.A."/>
            <person name="Ahrendt S."/>
            <person name="Andreopoulos W."/>
            <person name="He G."/>
            <person name="Labutti K."/>
            <person name="Lipzen A."/>
            <person name="Ng V."/>
            <person name="Sandor L."/>
            <person name="Barry K."/>
            <person name="Martinez A.T."/>
            <person name="Xiao Y."/>
            <person name="Gibbons J.G."/>
            <person name="Terashima K."/>
            <person name="Hibbett D.S."/>
            <person name="Grigoriev I.V."/>
        </authorList>
    </citation>
    <scope>NUCLEOTIDE SEQUENCE</scope>
    <source>
        <strain evidence="3">TFB10827</strain>
    </source>
</reference>
<evidence type="ECO:0000256" key="2">
    <source>
        <dbReference type="SAM" id="SignalP"/>
    </source>
</evidence>
<feature type="transmembrane region" description="Helical" evidence="1">
    <location>
        <begin position="60"/>
        <end position="79"/>
    </location>
</feature>
<sequence>MKLSFVFATIFAIAAVVSASPTPTTNAKRMAAGLPPLPPTRRSNGARAAPSVSLVPRGPFLTFMAARIKALSLILVAFIRL</sequence>
<dbReference type="Proteomes" id="UP001163828">
    <property type="component" value="Unassembled WGS sequence"/>
</dbReference>
<keyword evidence="4" id="KW-1185">Reference proteome</keyword>
<comment type="caution">
    <text evidence="3">The sequence shown here is derived from an EMBL/GenBank/DDBJ whole genome shotgun (WGS) entry which is preliminary data.</text>
</comment>
<protein>
    <submittedName>
        <fullName evidence="3">Uncharacterized protein</fullName>
    </submittedName>
</protein>
<gene>
    <name evidence="3" type="ORF">F5050DRAFT_1808465</name>
</gene>
<keyword evidence="1" id="KW-1133">Transmembrane helix</keyword>
<keyword evidence="2" id="KW-0732">Signal</keyword>
<evidence type="ECO:0000256" key="1">
    <source>
        <dbReference type="SAM" id="Phobius"/>
    </source>
</evidence>
<name>A0ABQ8QB52_9AGAR</name>